<feature type="transmembrane region" description="Helical" evidence="1">
    <location>
        <begin position="447"/>
        <end position="466"/>
    </location>
</feature>
<protein>
    <submittedName>
        <fullName evidence="3">BatD family protein</fullName>
    </submittedName>
</protein>
<reference evidence="4" key="1">
    <citation type="journal article" date="2019" name="Int. J. Syst. Evol. Microbiol.">
        <title>The Global Catalogue of Microorganisms (GCM) 10K type strain sequencing project: providing services to taxonomists for standard genome sequencing and annotation.</title>
        <authorList>
            <consortium name="The Broad Institute Genomics Platform"/>
            <consortium name="The Broad Institute Genome Sequencing Center for Infectious Disease"/>
            <person name="Wu L."/>
            <person name="Ma J."/>
        </authorList>
    </citation>
    <scope>NUCLEOTIDE SEQUENCE [LARGE SCALE GENOMIC DNA]</scope>
    <source>
        <strain evidence="4">CCUG 62114</strain>
    </source>
</reference>
<dbReference type="Pfam" id="PF13584">
    <property type="entry name" value="BatD"/>
    <property type="match status" value="2"/>
</dbReference>
<dbReference type="PANTHER" id="PTHR40940">
    <property type="entry name" value="PROTEIN BATD-RELATED"/>
    <property type="match status" value="1"/>
</dbReference>
<gene>
    <name evidence="3" type="ORF">ACFQ1O_04110</name>
</gene>
<comment type="caution">
    <text evidence="3">The sequence shown here is derived from an EMBL/GenBank/DDBJ whole genome shotgun (WGS) entry which is preliminary data.</text>
</comment>
<keyword evidence="1" id="KW-0812">Transmembrane</keyword>
<keyword evidence="4" id="KW-1185">Reference proteome</keyword>
<keyword evidence="1" id="KW-0472">Membrane</keyword>
<feature type="signal peptide" evidence="2">
    <location>
        <begin position="1"/>
        <end position="20"/>
    </location>
</feature>
<dbReference type="RefSeq" id="WP_377713642.1">
    <property type="nucleotide sequence ID" value="NZ_JBHTJM010000005.1"/>
</dbReference>
<dbReference type="Proteomes" id="UP001596997">
    <property type="component" value="Unassembled WGS sequence"/>
</dbReference>
<organism evidence="3 4">
    <name type="scientific">Pseudofulvibacter geojedonensis</name>
    <dbReference type="NCBI Taxonomy" id="1123758"/>
    <lineage>
        <taxon>Bacteria</taxon>
        <taxon>Pseudomonadati</taxon>
        <taxon>Bacteroidota</taxon>
        <taxon>Flavobacteriia</taxon>
        <taxon>Flavobacteriales</taxon>
        <taxon>Flavobacteriaceae</taxon>
        <taxon>Pseudofulvibacter</taxon>
    </lineage>
</organism>
<dbReference type="EMBL" id="JBHTJM010000005">
    <property type="protein sequence ID" value="MFD0963188.1"/>
    <property type="molecule type" value="Genomic_DNA"/>
</dbReference>
<dbReference type="InterPro" id="IPR025738">
    <property type="entry name" value="BatD"/>
</dbReference>
<dbReference type="PANTHER" id="PTHR40940:SF2">
    <property type="entry name" value="BATD"/>
    <property type="match status" value="1"/>
</dbReference>
<evidence type="ECO:0000313" key="4">
    <source>
        <dbReference type="Proteomes" id="UP001596997"/>
    </source>
</evidence>
<evidence type="ECO:0000256" key="2">
    <source>
        <dbReference type="SAM" id="SignalP"/>
    </source>
</evidence>
<proteinExistence type="predicted"/>
<evidence type="ECO:0000256" key="1">
    <source>
        <dbReference type="SAM" id="Phobius"/>
    </source>
</evidence>
<keyword evidence="2" id="KW-0732">Signal</keyword>
<evidence type="ECO:0000313" key="3">
    <source>
        <dbReference type="EMBL" id="MFD0963188.1"/>
    </source>
</evidence>
<accession>A0ABW3I088</accession>
<feature type="chain" id="PRO_5045143158" evidence="2">
    <location>
        <begin position="21"/>
        <end position="588"/>
    </location>
</feature>
<name>A0ABW3I088_9FLAO</name>
<keyword evidence="1" id="KW-1133">Transmembrane helix</keyword>
<sequence>MKLKNSIAILFLLAVQLVAAQVEFTAKVSKKKLGVNERLRVDFVMNEEGDNFNPPSFTGFRVVGGPSQSVSHSWVNGKRSFSKTYTYMLSPTKRGKFTIKQASIEINGETYKTIPVKIEVTSAVSKPKDANNPDYIASENIHLVAEVSKANPYLNEAISIEYRLYASPSVNISNFNIIDVPKFTDFWTQDIRVGQYKVARGTYKGQDYNYVLIRKTVLYPQKTGKLTLEPLTIDVSVDVPTNRRDFFGGRVYQTVHQKVAAGKRVINVKELPVAGKPAGFTGAVGEFEFDVTTNKKALKAGESLQATVKVSGNGNLKLFNLPELTVPSSLEVYEPEHKEQVKTSLAGMSGNISDTYTIVPQYKGNYPISKLSFSFFNPKTEKYQTLNSIEHVVEVLTGPTNTNSVTNTTNNNVVKQNVITNNTSFRSFHTTASFSAIKSSHFFKSTLFWTLLLAPLIVIPVVVLIAKKKNQIANDVQGNKVRKADKLAKKYLSDAKKNLHSKDLFYESLHKSLHNYLKAKLGIETSEFSKDKIKNIFALNKVEDQTTNSFIELIENCELARFTPISSDAMQQDYEKAALVISAIDKVL</sequence>